<dbReference type="RefSeq" id="WP_148521271.1">
    <property type="nucleotide sequence ID" value="NZ_VSIJ01000005.1"/>
</dbReference>
<name>A0ABD7SSP6_VIBCL</name>
<evidence type="ECO:0000313" key="1">
    <source>
        <dbReference type="EMBL" id="TXX67129.1"/>
    </source>
</evidence>
<reference evidence="1 2" key="1">
    <citation type="submission" date="2019-06" db="EMBL/GenBank/DDBJ databases">
        <title>Vibrio cholerae phylogeny based on whole-genome sequencing reveals genetic diversity and population strucutre.</title>
        <authorList>
            <person name="Zhiqiu Y."/>
            <person name="Bin L."/>
            <person name="Lingyan J."/>
        </authorList>
    </citation>
    <scope>NUCLEOTIDE SEQUENCE [LARGE SCALE GENOMIC DNA]</scope>
    <source>
        <strain evidence="1 2">N2814</strain>
    </source>
</reference>
<protein>
    <submittedName>
        <fullName evidence="1">Uncharacterized protein</fullName>
    </submittedName>
</protein>
<comment type="caution">
    <text evidence="1">The sequence shown here is derived from an EMBL/GenBank/DDBJ whole genome shotgun (WGS) entry which is preliminary data.</text>
</comment>
<organism evidence="1 2">
    <name type="scientific">Vibrio cholerae</name>
    <dbReference type="NCBI Taxonomy" id="666"/>
    <lineage>
        <taxon>Bacteria</taxon>
        <taxon>Pseudomonadati</taxon>
        <taxon>Pseudomonadota</taxon>
        <taxon>Gammaproteobacteria</taxon>
        <taxon>Vibrionales</taxon>
        <taxon>Vibrionaceae</taxon>
        <taxon>Vibrio</taxon>
    </lineage>
</organism>
<dbReference type="Proteomes" id="UP000323819">
    <property type="component" value="Unassembled WGS sequence"/>
</dbReference>
<accession>A0ABD7SSP6</accession>
<evidence type="ECO:0000313" key="2">
    <source>
        <dbReference type="Proteomes" id="UP000323819"/>
    </source>
</evidence>
<proteinExistence type="predicted"/>
<dbReference type="EMBL" id="VSIJ01000005">
    <property type="protein sequence ID" value="TXX67129.1"/>
    <property type="molecule type" value="Genomic_DNA"/>
</dbReference>
<dbReference type="AlphaFoldDB" id="A0ABD7SSP6"/>
<sequence>MSNNTIGLGEASNVIEILEIGSSVKLPNSTRDLAIQFVERLLNSGRDYELNELIELMLLVDDESLHEFASICKQKIY</sequence>
<gene>
    <name evidence="1" type="ORF">FXF03_00760</name>
</gene>